<feature type="compositionally biased region" description="Low complexity" evidence="1">
    <location>
        <begin position="214"/>
        <end position="226"/>
    </location>
</feature>
<dbReference type="EMBL" id="CAJOBZ010000066">
    <property type="protein sequence ID" value="CAF4940550.1"/>
    <property type="molecule type" value="Genomic_DNA"/>
</dbReference>
<evidence type="ECO:0000256" key="1">
    <source>
        <dbReference type="SAM" id="MobiDB-lite"/>
    </source>
</evidence>
<organism evidence="2 3">
    <name type="scientific">Pieris macdunnoughi</name>
    <dbReference type="NCBI Taxonomy" id="345717"/>
    <lineage>
        <taxon>Eukaryota</taxon>
        <taxon>Metazoa</taxon>
        <taxon>Ecdysozoa</taxon>
        <taxon>Arthropoda</taxon>
        <taxon>Hexapoda</taxon>
        <taxon>Insecta</taxon>
        <taxon>Pterygota</taxon>
        <taxon>Neoptera</taxon>
        <taxon>Endopterygota</taxon>
        <taxon>Lepidoptera</taxon>
        <taxon>Glossata</taxon>
        <taxon>Ditrysia</taxon>
        <taxon>Papilionoidea</taxon>
        <taxon>Pieridae</taxon>
        <taxon>Pierinae</taxon>
        <taxon>Pieris</taxon>
    </lineage>
</organism>
<feature type="region of interest" description="Disordered" evidence="1">
    <location>
        <begin position="167"/>
        <end position="227"/>
    </location>
</feature>
<feature type="compositionally biased region" description="Basic and acidic residues" evidence="1">
    <location>
        <begin position="293"/>
        <end position="304"/>
    </location>
</feature>
<dbReference type="Proteomes" id="UP000663880">
    <property type="component" value="Unassembled WGS sequence"/>
</dbReference>
<comment type="caution">
    <text evidence="2">The sequence shown here is derived from an EMBL/GenBank/DDBJ whole genome shotgun (WGS) entry which is preliminary data.</text>
</comment>
<protein>
    <submittedName>
        <fullName evidence="2">Uncharacterized protein</fullName>
    </submittedName>
</protein>
<reference evidence="2" key="1">
    <citation type="submission" date="2021-02" db="EMBL/GenBank/DDBJ databases">
        <authorList>
            <person name="Steward A R."/>
        </authorList>
    </citation>
    <scope>NUCLEOTIDE SEQUENCE</scope>
</reference>
<name>A0A821XDT0_9NEOP</name>
<gene>
    <name evidence="2" type="ORF">PMACD_LOCUS14688</name>
</gene>
<feature type="compositionally biased region" description="Polar residues" evidence="1">
    <location>
        <begin position="195"/>
        <end position="213"/>
    </location>
</feature>
<proteinExistence type="predicted"/>
<dbReference type="OrthoDB" id="5876240at2759"/>
<accession>A0A821XDT0</accession>
<dbReference type="AlphaFoldDB" id="A0A821XDT0"/>
<sequence>MKDIYVGLLANANPIDYYDMFLTPNILEHITEQTNLYATQCLLSSDSFAGSRNHLWTPDTVFRTLCDKKIHMALRVLRDIPKMRVTIAILWLKEKLKSPFVQVRYIHLLKLLTPLDTPLGSKIPDIRELSRIFSGKGRRIGNATGYKLIKTHIKEIEVETRERRLKRGATLARTSHQRRDKNPSRAYGKIKYLNRDSSGTTTSQEKQPEQSLWPTQPQSVPTSPTVRKSIDKWETVSQTKKVKPYKNKTIETAALQQSALLQLGSARTLKGEIKTAVTTAVKRLFTLVTEAETENRTTDEKESNKTFTVTRSSPKNKRQVDEL</sequence>
<evidence type="ECO:0000313" key="3">
    <source>
        <dbReference type="Proteomes" id="UP000663880"/>
    </source>
</evidence>
<evidence type="ECO:0000313" key="2">
    <source>
        <dbReference type="EMBL" id="CAF4940550.1"/>
    </source>
</evidence>
<feature type="region of interest" description="Disordered" evidence="1">
    <location>
        <begin position="292"/>
        <end position="323"/>
    </location>
</feature>
<keyword evidence="3" id="KW-1185">Reference proteome</keyword>